<keyword evidence="2" id="KW-0418">Kinase</keyword>
<dbReference type="AlphaFoldDB" id="A0A084VR89"/>
<organism evidence="2">
    <name type="scientific">Anopheles sinensis</name>
    <name type="common">Mosquito</name>
    <dbReference type="NCBI Taxonomy" id="74873"/>
    <lineage>
        <taxon>Eukaryota</taxon>
        <taxon>Metazoa</taxon>
        <taxon>Ecdysozoa</taxon>
        <taxon>Arthropoda</taxon>
        <taxon>Hexapoda</taxon>
        <taxon>Insecta</taxon>
        <taxon>Pterygota</taxon>
        <taxon>Neoptera</taxon>
        <taxon>Endopterygota</taxon>
        <taxon>Diptera</taxon>
        <taxon>Nematocera</taxon>
        <taxon>Culicoidea</taxon>
        <taxon>Culicidae</taxon>
        <taxon>Anophelinae</taxon>
        <taxon>Anopheles</taxon>
    </lineage>
</organism>
<dbReference type="VEuPathDB" id="VectorBase:ASIC007970"/>
<name>A0A084VR89_ANOSI</name>
<evidence type="ECO:0000313" key="4">
    <source>
        <dbReference type="Proteomes" id="UP000030765"/>
    </source>
</evidence>
<dbReference type="EMBL" id="KE525019">
    <property type="protein sequence ID" value="KFB40483.1"/>
    <property type="molecule type" value="Genomic_DNA"/>
</dbReference>
<feature type="region of interest" description="Disordered" evidence="1">
    <location>
        <begin position="74"/>
        <end position="101"/>
    </location>
</feature>
<dbReference type="EMBL" id="ATLV01015537">
    <property type="status" value="NOT_ANNOTATED_CDS"/>
    <property type="molecule type" value="Genomic_DNA"/>
</dbReference>
<keyword evidence="2" id="KW-0808">Transferase</keyword>
<feature type="region of interest" description="Disordered" evidence="1">
    <location>
        <begin position="1"/>
        <end position="39"/>
    </location>
</feature>
<dbReference type="Proteomes" id="UP000030765">
    <property type="component" value="Unassembled WGS sequence"/>
</dbReference>
<feature type="compositionally biased region" description="Basic and acidic residues" evidence="1">
    <location>
        <begin position="1"/>
        <end position="12"/>
    </location>
</feature>
<accession>A0A084VR89</accession>
<evidence type="ECO:0000313" key="3">
    <source>
        <dbReference type="EnsemblMetazoa" id="ASIC007970-PA"/>
    </source>
</evidence>
<reference evidence="3" key="2">
    <citation type="submission" date="2020-05" db="UniProtKB">
        <authorList>
            <consortium name="EnsemblMetazoa"/>
        </authorList>
    </citation>
    <scope>IDENTIFICATION</scope>
</reference>
<proteinExistence type="predicted"/>
<evidence type="ECO:0000256" key="1">
    <source>
        <dbReference type="SAM" id="MobiDB-lite"/>
    </source>
</evidence>
<dbReference type="EnsemblMetazoa" id="ASIC007970-RA">
    <property type="protein sequence ID" value="ASIC007970-PA"/>
    <property type="gene ID" value="ASIC007970"/>
</dbReference>
<dbReference type="GO" id="GO:0004674">
    <property type="term" value="F:protein serine/threonine kinase activity"/>
    <property type="evidence" value="ECO:0007669"/>
    <property type="project" value="UniProtKB-KW"/>
</dbReference>
<keyword evidence="4" id="KW-1185">Reference proteome</keyword>
<gene>
    <name evidence="2" type="ORF">ZHAS_00007970</name>
</gene>
<sequence>MAIFRPTRDLKRPGPLVAKVAKSPHRRPSAATVSAGRHMNEGNYSSEIMAKPRHSIPKGVGWFSVPCAISPEPFTREPASSDDRANVLTFSANGGGRFGAG</sequence>
<evidence type="ECO:0000313" key="2">
    <source>
        <dbReference type="EMBL" id="KFB40483.1"/>
    </source>
</evidence>
<keyword evidence="2" id="KW-0723">Serine/threonine-protein kinase</keyword>
<reference evidence="2 4" key="1">
    <citation type="journal article" date="2014" name="BMC Genomics">
        <title>Genome sequence of Anopheles sinensis provides insight into genetics basis of mosquito competence for malaria parasites.</title>
        <authorList>
            <person name="Zhou D."/>
            <person name="Zhang D."/>
            <person name="Ding G."/>
            <person name="Shi L."/>
            <person name="Hou Q."/>
            <person name="Ye Y."/>
            <person name="Xu Y."/>
            <person name="Zhou H."/>
            <person name="Xiong C."/>
            <person name="Li S."/>
            <person name="Yu J."/>
            <person name="Hong S."/>
            <person name="Yu X."/>
            <person name="Zou P."/>
            <person name="Chen C."/>
            <person name="Chang X."/>
            <person name="Wang W."/>
            <person name="Lv Y."/>
            <person name="Sun Y."/>
            <person name="Ma L."/>
            <person name="Shen B."/>
            <person name="Zhu C."/>
        </authorList>
    </citation>
    <scope>NUCLEOTIDE SEQUENCE [LARGE SCALE GENOMIC DNA]</scope>
</reference>
<protein>
    <submittedName>
        <fullName evidence="2 3">Serine/threonine protein kinase</fullName>
    </submittedName>
</protein>